<sequence>MIHYGDGKNDWISIIRGRTEKLRFQANHPIYSQQLFSINKHVIQSTSTDAVTSSNVETRTYKPLPAYNEDVEEKRKEILELFKAAVDEGLADIDLFKFLEKKMQQLNVKSSKSPKHSASLISVDKSHGSNSTSSNATIKANAQVGSGLYVHKPMPRKNSCNTCQGIGTCYCRNVGDLHGVCSSSNAASFPNNNTMSISHTVNYATVLKKNSNVLPGMPQLDGSICPLCFASGLTAHALENCPLNEQLGINCISYHFLFCDFTNWVAIKAILTISKMAQEGSSSSIIRQNFSADVEAAINKQINIELYASYVYLSMAYYFDRHDVALSNISKWFKKQSEEEREHSTIFMKYQNTRGGRVVLQDIQKPEKDEWGSALEAFQAALALEKFNNQSLLDLHDVANNNNDAQMCDFLEDKFLREQVESIEEIGNIITNLKRVGKGLGEFMFDKEFES</sequence>
<evidence type="ECO:0000313" key="8">
    <source>
        <dbReference type="EMBL" id="KAI1711184.1"/>
    </source>
</evidence>
<evidence type="ECO:0000256" key="3">
    <source>
        <dbReference type="ARBA" id="ARBA00022723"/>
    </source>
</evidence>
<dbReference type="GO" id="GO:0008198">
    <property type="term" value="F:ferrous iron binding"/>
    <property type="evidence" value="ECO:0007669"/>
    <property type="project" value="TreeGrafter"/>
</dbReference>
<dbReference type="FunFam" id="1.20.1260.10:FF:000002">
    <property type="entry name" value="Ferritin, mitochondrial"/>
    <property type="match status" value="1"/>
</dbReference>
<keyword evidence="3 5" id="KW-0479">Metal-binding</keyword>
<gene>
    <name evidence="8" type="ORF">DdX_10438</name>
</gene>
<comment type="function">
    <text evidence="6">Stores iron in a soluble, non-toxic, readily available form. Important for iron homeostasis. Iron is taken up in the ferrous form and deposited as ferric hydroxides after oxidation.</text>
</comment>
<dbReference type="GO" id="GO:0008199">
    <property type="term" value="F:ferric iron binding"/>
    <property type="evidence" value="ECO:0007669"/>
    <property type="project" value="InterPro"/>
</dbReference>
<protein>
    <recommendedName>
        <fullName evidence="6">Ferritin</fullName>
        <ecNumber evidence="6">1.16.3.1</ecNumber>
    </recommendedName>
</protein>
<dbReference type="InterPro" id="IPR014034">
    <property type="entry name" value="Ferritin_CS"/>
</dbReference>
<keyword evidence="9" id="KW-1185">Reference proteome</keyword>
<keyword evidence="2 6" id="KW-0409">Iron storage</keyword>
<feature type="binding site" evidence="5">
    <location>
        <position position="343"/>
    </location>
    <ligand>
        <name>Fe cation</name>
        <dbReference type="ChEBI" id="CHEBI:24875"/>
        <label>1</label>
    </ligand>
</feature>
<dbReference type="CDD" id="cd01056">
    <property type="entry name" value="Euk_Ferritin"/>
    <property type="match status" value="1"/>
</dbReference>
<evidence type="ECO:0000256" key="6">
    <source>
        <dbReference type="RuleBase" id="RU361145"/>
    </source>
</evidence>
<feature type="binding site" evidence="5">
    <location>
        <position position="340"/>
    </location>
    <ligand>
        <name>Fe cation</name>
        <dbReference type="ChEBI" id="CHEBI:24875"/>
        <label>1</label>
    </ligand>
</feature>
<feature type="binding site" evidence="5">
    <location>
        <position position="305"/>
    </location>
    <ligand>
        <name>Fe cation</name>
        <dbReference type="ChEBI" id="CHEBI:24875"/>
        <label>1</label>
    </ligand>
</feature>
<comment type="similarity">
    <text evidence="1 6">Belongs to the ferritin family.</text>
</comment>
<dbReference type="PANTHER" id="PTHR11431:SF75">
    <property type="entry name" value="FERRITIN"/>
    <property type="match status" value="1"/>
</dbReference>
<comment type="catalytic activity">
    <reaction evidence="6">
        <text>4 Fe(2+) + O2 + 4 H(+) = 4 Fe(3+) + 2 H2O</text>
        <dbReference type="Rhea" id="RHEA:11148"/>
        <dbReference type="ChEBI" id="CHEBI:15377"/>
        <dbReference type="ChEBI" id="CHEBI:15378"/>
        <dbReference type="ChEBI" id="CHEBI:15379"/>
        <dbReference type="ChEBI" id="CHEBI:29033"/>
        <dbReference type="ChEBI" id="CHEBI:29034"/>
        <dbReference type="EC" id="1.16.3.1"/>
    </reaction>
</comment>
<dbReference type="GO" id="GO:0006826">
    <property type="term" value="P:iron ion transport"/>
    <property type="evidence" value="ECO:0007669"/>
    <property type="project" value="InterPro"/>
</dbReference>
<evidence type="ECO:0000256" key="2">
    <source>
        <dbReference type="ARBA" id="ARBA00022434"/>
    </source>
</evidence>
<keyword evidence="4 5" id="KW-0408">Iron</keyword>
<feature type="domain" description="Ferritin-like diiron" evidence="7">
    <location>
        <begin position="288"/>
        <end position="437"/>
    </location>
</feature>
<accession>A0AAD4N280</accession>
<dbReference type="InterPro" id="IPR009040">
    <property type="entry name" value="Ferritin-like_diiron"/>
</dbReference>
<feature type="binding site" evidence="5">
    <location>
        <position position="385"/>
    </location>
    <ligand>
        <name>Fe cation</name>
        <dbReference type="ChEBI" id="CHEBI:24875"/>
        <label>1</label>
    </ligand>
</feature>
<reference evidence="8" key="1">
    <citation type="submission" date="2022-01" db="EMBL/GenBank/DDBJ databases">
        <title>Genome Sequence Resource for Two Populations of Ditylenchus destructor, the Migratory Endoparasitic Phytonematode.</title>
        <authorList>
            <person name="Zhang H."/>
            <person name="Lin R."/>
            <person name="Xie B."/>
        </authorList>
    </citation>
    <scope>NUCLEOTIDE SEQUENCE</scope>
    <source>
        <strain evidence="8">BazhouSP</strain>
    </source>
</reference>
<name>A0AAD4N280_9BILA</name>
<dbReference type="EMBL" id="JAKKPZ010000023">
    <property type="protein sequence ID" value="KAI1711184.1"/>
    <property type="molecule type" value="Genomic_DNA"/>
</dbReference>
<organism evidence="8 9">
    <name type="scientific">Ditylenchus destructor</name>
    <dbReference type="NCBI Taxonomy" id="166010"/>
    <lineage>
        <taxon>Eukaryota</taxon>
        <taxon>Metazoa</taxon>
        <taxon>Ecdysozoa</taxon>
        <taxon>Nematoda</taxon>
        <taxon>Chromadorea</taxon>
        <taxon>Rhabditida</taxon>
        <taxon>Tylenchina</taxon>
        <taxon>Tylenchomorpha</taxon>
        <taxon>Sphaerularioidea</taxon>
        <taxon>Anguinidae</taxon>
        <taxon>Anguininae</taxon>
        <taxon>Ditylenchus</taxon>
    </lineage>
</organism>
<evidence type="ECO:0000256" key="5">
    <source>
        <dbReference type="PIRSR" id="PIRSR601519-1"/>
    </source>
</evidence>
<dbReference type="PROSITE" id="PS00204">
    <property type="entry name" value="FERRITIN_2"/>
    <property type="match status" value="1"/>
</dbReference>
<comment type="caution">
    <text evidence="8">The sequence shown here is derived from an EMBL/GenBank/DDBJ whole genome shotgun (WGS) entry which is preliminary data.</text>
</comment>
<dbReference type="AlphaFoldDB" id="A0AAD4N280"/>
<evidence type="ECO:0000256" key="4">
    <source>
        <dbReference type="ARBA" id="ARBA00023004"/>
    </source>
</evidence>
<dbReference type="InterPro" id="IPR012347">
    <property type="entry name" value="Ferritin-like"/>
</dbReference>
<dbReference type="InterPro" id="IPR009078">
    <property type="entry name" value="Ferritin-like_SF"/>
</dbReference>
<dbReference type="SUPFAM" id="SSF47240">
    <property type="entry name" value="Ferritin-like"/>
    <property type="match status" value="1"/>
</dbReference>
<dbReference type="InterPro" id="IPR008331">
    <property type="entry name" value="Ferritin_DPS_dom"/>
</dbReference>
<evidence type="ECO:0000256" key="1">
    <source>
        <dbReference type="ARBA" id="ARBA00007513"/>
    </source>
</evidence>
<keyword evidence="6" id="KW-0560">Oxidoreductase</keyword>
<feature type="binding site" evidence="5">
    <location>
        <position position="419"/>
    </location>
    <ligand>
        <name>Fe cation</name>
        <dbReference type="ChEBI" id="CHEBI:24875"/>
        <label>1</label>
    </ligand>
</feature>
<evidence type="ECO:0000259" key="7">
    <source>
        <dbReference type="PROSITE" id="PS50905"/>
    </source>
</evidence>
<dbReference type="Pfam" id="PF00210">
    <property type="entry name" value="Ferritin"/>
    <property type="match status" value="1"/>
</dbReference>
<dbReference type="GO" id="GO:0006879">
    <property type="term" value="P:intracellular iron ion homeostasis"/>
    <property type="evidence" value="ECO:0007669"/>
    <property type="project" value="UniProtKB-KW"/>
</dbReference>
<dbReference type="GO" id="GO:0005737">
    <property type="term" value="C:cytoplasm"/>
    <property type="evidence" value="ECO:0007669"/>
    <property type="project" value="TreeGrafter"/>
</dbReference>
<dbReference type="PANTHER" id="PTHR11431">
    <property type="entry name" value="FERRITIN"/>
    <property type="match status" value="1"/>
</dbReference>
<dbReference type="EC" id="1.16.3.1" evidence="6"/>
<dbReference type="GO" id="GO:0004322">
    <property type="term" value="F:ferroxidase activity"/>
    <property type="evidence" value="ECO:0007669"/>
    <property type="project" value="UniProtKB-EC"/>
</dbReference>
<dbReference type="InterPro" id="IPR001519">
    <property type="entry name" value="Ferritin"/>
</dbReference>
<evidence type="ECO:0000313" key="9">
    <source>
        <dbReference type="Proteomes" id="UP001201812"/>
    </source>
</evidence>
<dbReference type="Proteomes" id="UP001201812">
    <property type="component" value="Unassembled WGS sequence"/>
</dbReference>
<proteinExistence type="inferred from homology"/>
<dbReference type="Gene3D" id="1.20.1260.10">
    <property type="match status" value="1"/>
</dbReference>
<dbReference type="PROSITE" id="PS50905">
    <property type="entry name" value="FERRITIN_LIKE"/>
    <property type="match status" value="1"/>
</dbReference>